<dbReference type="GO" id="GO:0005524">
    <property type="term" value="F:ATP binding"/>
    <property type="evidence" value="ECO:0007669"/>
    <property type="project" value="UniProtKB-UniRule"/>
</dbReference>
<feature type="binding site" evidence="8">
    <location>
        <position position="167"/>
    </location>
    <ligand>
        <name>ATP</name>
        <dbReference type="ChEBI" id="CHEBI:30616"/>
    </ligand>
</feature>
<evidence type="ECO:0000256" key="3">
    <source>
        <dbReference type="ARBA" id="ARBA00022723"/>
    </source>
</evidence>
<evidence type="ECO:0000256" key="9">
    <source>
        <dbReference type="RuleBase" id="RU003811"/>
    </source>
</evidence>
<dbReference type="STRING" id="2754.EH55_03450"/>
<dbReference type="GeneID" id="90983399"/>
<evidence type="ECO:0000313" key="12">
    <source>
        <dbReference type="EMBL" id="KEJ92525.1"/>
    </source>
</evidence>
<dbReference type="Pfam" id="PF02540">
    <property type="entry name" value="NAD_synthase"/>
    <property type="match status" value="1"/>
</dbReference>
<dbReference type="GO" id="GO:0046872">
    <property type="term" value="F:metal ion binding"/>
    <property type="evidence" value="ECO:0007669"/>
    <property type="project" value="UniProtKB-KW"/>
</dbReference>
<dbReference type="GO" id="GO:0009435">
    <property type="term" value="P:NAD+ biosynthetic process"/>
    <property type="evidence" value="ECO:0007669"/>
    <property type="project" value="UniProtKB-UniRule"/>
</dbReference>
<comment type="function">
    <text evidence="8">Catalyzes the ATP-dependent amidation of deamido-NAD to form NAD. Uses ammonia as a nitrogen source.</text>
</comment>
<keyword evidence="6 8" id="KW-0460">Magnesium</keyword>
<evidence type="ECO:0000313" key="13">
    <source>
        <dbReference type="Proteomes" id="UP000027665"/>
    </source>
</evidence>
<feature type="binding site" evidence="8">
    <location>
        <position position="39"/>
    </location>
    <ligand>
        <name>Mg(2+)</name>
        <dbReference type="ChEBI" id="CHEBI:18420"/>
    </ligand>
</feature>
<dbReference type="CDD" id="cd00553">
    <property type="entry name" value="NAD_synthase"/>
    <property type="match status" value="1"/>
</dbReference>
<dbReference type="GO" id="GO:0003952">
    <property type="term" value="F:NAD+ synthase (glutamine-hydrolyzing) activity"/>
    <property type="evidence" value="ECO:0007669"/>
    <property type="project" value="InterPro"/>
</dbReference>
<evidence type="ECO:0000256" key="10">
    <source>
        <dbReference type="RuleBase" id="RU003812"/>
    </source>
</evidence>
<dbReference type="PANTHER" id="PTHR23090:SF9">
    <property type="entry name" value="GLUTAMINE-DEPENDENT NAD(+) SYNTHETASE"/>
    <property type="match status" value="1"/>
</dbReference>
<dbReference type="RefSeq" id="WP_037975638.1">
    <property type="nucleotide sequence ID" value="NZ_JMKI01000026.1"/>
</dbReference>
<dbReference type="SUPFAM" id="SSF52402">
    <property type="entry name" value="Adenine nucleotide alpha hydrolases-like"/>
    <property type="match status" value="1"/>
</dbReference>
<comment type="subunit">
    <text evidence="8">Homodimer.</text>
</comment>
<dbReference type="Proteomes" id="UP000027665">
    <property type="component" value="Unassembled WGS sequence"/>
</dbReference>
<evidence type="ECO:0000256" key="5">
    <source>
        <dbReference type="ARBA" id="ARBA00022840"/>
    </source>
</evidence>
<dbReference type="EMBL" id="JMKI01000026">
    <property type="protein sequence ID" value="KEJ92525.1"/>
    <property type="molecule type" value="Genomic_DNA"/>
</dbReference>
<dbReference type="UniPathway" id="UPA00253">
    <property type="reaction ID" value="UER00333"/>
</dbReference>
<evidence type="ECO:0000256" key="2">
    <source>
        <dbReference type="ARBA" id="ARBA00022598"/>
    </source>
</evidence>
<name>A0A073ISN1_9BACT</name>
<keyword evidence="4 8" id="KW-0547">Nucleotide-binding</keyword>
<comment type="catalytic activity">
    <reaction evidence="8 10">
        <text>deamido-NAD(+) + NH4(+) + ATP = AMP + diphosphate + NAD(+) + H(+)</text>
        <dbReference type="Rhea" id="RHEA:21188"/>
        <dbReference type="ChEBI" id="CHEBI:15378"/>
        <dbReference type="ChEBI" id="CHEBI:28938"/>
        <dbReference type="ChEBI" id="CHEBI:30616"/>
        <dbReference type="ChEBI" id="CHEBI:33019"/>
        <dbReference type="ChEBI" id="CHEBI:57540"/>
        <dbReference type="ChEBI" id="CHEBI:58437"/>
        <dbReference type="ChEBI" id="CHEBI:456215"/>
        <dbReference type="EC" id="6.3.1.5"/>
    </reaction>
</comment>
<dbReference type="PATRIC" id="fig|2754.20.peg.817"/>
<proteinExistence type="inferred from homology"/>
<evidence type="ECO:0000256" key="1">
    <source>
        <dbReference type="ARBA" id="ARBA00005859"/>
    </source>
</evidence>
<feature type="binding site" description="in other chain" evidence="8">
    <location>
        <position position="118"/>
    </location>
    <ligand>
        <name>deamido-NAD(+)</name>
        <dbReference type="ChEBI" id="CHEBI:58437"/>
        <note>ligand shared between two neighboring subunits</note>
    </ligand>
</feature>
<keyword evidence="7 8" id="KW-0520">NAD</keyword>
<organism evidence="12 13">
    <name type="scientific">Synergistes jonesii</name>
    <dbReference type="NCBI Taxonomy" id="2754"/>
    <lineage>
        <taxon>Bacteria</taxon>
        <taxon>Thermotogati</taxon>
        <taxon>Synergistota</taxon>
        <taxon>Synergistia</taxon>
        <taxon>Synergistales</taxon>
        <taxon>Synergistaceae</taxon>
        <taxon>Synergistes</taxon>
    </lineage>
</organism>
<evidence type="ECO:0000256" key="7">
    <source>
        <dbReference type="ARBA" id="ARBA00023027"/>
    </source>
</evidence>
<dbReference type="GO" id="GO:0004359">
    <property type="term" value="F:glutaminase activity"/>
    <property type="evidence" value="ECO:0007669"/>
    <property type="project" value="InterPro"/>
</dbReference>
<feature type="binding site" evidence="8">
    <location>
        <position position="158"/>
    </location>
    <ligand>
        <name>deamido-NAD(+)</name>
        <dbReference type="ChEBI" id="CHEBI:58437"/>
        <note>ligand shared between two neighboring subunits</note>
    </ligand>
</feature>
<gene>
    <name evidence="8" type="primary">nadE</name>
    <name evidence="12" type="ORF">EH55_03450</name>
</gene>
<keyword evidence="2 8" id="KW-0436">Ligase</keyword>
<evidence type="ECO:0000259" key="11">
    <source>
        <dbReference type="Pfam" id="PF02540"/>
    </source>
</evidence>
<keyword evidence="13" id="KW-1185">Reference proteome</keyword>
<keyword evidence="3 8" id="KW-0479">Metal-binding</keyword>
<comment type="caution">
    <text evidence="12">The sequence shown here is derived from an EMBL/GenBank/DDBJ whole genome shotgun (WGS) entry which is preliminary data.</text>
</comment>
<comment type="similarity">
    <text evidence="1 8 9">Belongs to the NAD synthetase family.</text>
</comment>
<dbReference type="OrthoDB" id="9803818at2"/>
<dbReference type="InterPro" id="IPR022926">
    <property type="entry name" value="NH(3)-dep_NAD(+)_synth"/>
</dbReference>
<keyword evidence="5 8" id="KW-0067">ATP-binding</keyword>
<accession>A0A073ISN1</accession>
<comment type="caution">
    <text evidence="8">Lacks conserved residue(s) required for the propagation of feature annotation.</text>
</comment>
<protein>
    <recommendedName>
        <fullName evidence="8 10">NH(3)-dependent NAD(+) synthetase</fullName>
        <ecNumber evidence="8 10">6.3.1.5</ecNumber>
    </recommendedName>
</protein>
<feature type="binding site" evidence="8">
    <location>
        <begin position="33"/>
        <end position="40"/>
    </location>
    <ligand>
        <name>ATP</name>
        <dbReference type="ChEBI" id="CHEBI:30616"/>
    </ligand>
</feature>
<feature type="binding site" description="in other chain" evidence="8">
    <location>
        <begin position="235"/>
        <end position="236"/>
    </location>
    <ligand>
        <name>deamido-NAD(+)</name>
        <dbReference type="ChEBI" id="CHEBI:58437"/>
        <note>ligand shared between two neighboring subunits</note>
    </ligand>
</feature>
<feature type="binding site" evidence="8">
    <location>
        <position position="143"/>
    </location>
    <ligand>
        <name>Mg(2+)</name>
        <dbReference type="ChEBI" id="CHEBI:18420"/>
    </ligand>
</feature>
<feature type="domain" description="NAD/GMP synthase" evidence="11">
    <location>
        <begin position="11"/>
        <end position="237"/>
    </location>
</feature>
<dbReference type="Gene3D" id="3.40.50.620">
    <property type="entry name" value="HUPs"/>
    <property type="match status" value="1"/>
</dbReference>
<reference evidence="12 13" key="1">
    <citation type="submission" date="2014-04" db="EMBL/GenBank/DDBJ databases">
        <title>Draft Genome Sequence of Synergistes jonesii.</title>
        <authorList>
            <person name="Coil D.A."/>
            <person name="Eisen J.A."/>
            <person name="Holland-Moritz H.E."/>
        </authorList>
    </citation>
    <scope>NUCLEOTIDE SEQUENCE [LARGE SCALE GENOMIC DNA]</scope>
    <source>
        <strain evidence="12 13">78-1</strain>
    </source>
</reference>
<dbReference type="AlphaFoldDB" id="A0A073ISN1"/>
<sequence>MEIYRNPRKITEYLTAWIREKFGNAGMKSAVLGISGGVDSAVLAALLARALGAENVIGVMMPCHSMSIDEEYAELLAKSLGIKTIKTDLSAAYDALTAEYEKSFGGLSGLAYANIKPRLRMATLYAIAQQRSCLVCGGGNKDEITFGYFTKHGDSGVDLLPLADLLKGEVWAVAKYLGVPRQIIDRPPTAALWEGQTDEKEMGVTYAELDRYIATGEARPEVKERIERAKRCSEHKRAFAAIAKLPENL</sequence>
<dbReference type="InterPro" id="IPR022310">
    <property type="entry name" value="NAD/GMP_synthase"/>
</dbReference>
<dbReference type="GO" id="GO:0005737">
    <property type="term" value="C:cytoplasm"/>
    <property type="evidence" value="ECO:0007669"/>
    <property type="project" value="InterPro"/>
</dbReference>
<evidence type="ECO:0000256" key="6">
    <source>
        <dbReference type="ARBA" id="ARBA00022842"/>
    </source>
</evidence>
<feature type="binding site" description="in other chain" evidence="8">
    <location>
        <position position="151"/>
    </location>
    <ligand>
        <name>deamido-NAD(+)</name>
        <dbReference type="ChEBI" id="CHEBI:58437"/>
        <note>ligand shared between two neighboring subunits</note>
    </ligand>
</feature>
<dbReference type="eggNOG" id="COG0171">
    <property type="taxonomic scope" value="Bacteria"/>
</dbReference>
<evidence type="ECO:0000256" key="4">
    <source>
        <dbReference type="ARBA" id="ARBA00022741"/>
    </source>
</evidence>
<dbReference type="InterPro" id="IPR014729">
    <property type="entry name" value="Rossmann-like_a/b/a_fold"/>
</dbReference>
<dbReference type="GO" id="GO:0008795">
    <property type="term" value="F:NAD+ synthase activity"/>
    <property type="evidence" value="ECO:0007669"/>
    <property type="project" value="UniProtKB-UniRule"/>
</dbReference>
<dbReference type="NCBIfam" id="TIGR00552">
    <property type="entry name" value="nadE"/>
    <property type="match status" value="1"/>
</dbReference>
<feature type="binding site" evidence="8">
    <location>
        <position position="189"/>
    </location>
    <ligand>
        <name>ATP</name>
        <dbReference type="ChEBI" id="CHEBI:30616"/>
    </ligand>
</feature>
<evidence type="ECO:0000256" key="8">
    <source>
        <dbReference type="HAMAP-Rule" id="MF_00193"/>
    </source>
</evidence>
<dbReference type="EC" id="6.3.1.5" evidence="8 10"/>
<dbReference type="InterPro" id="IPR003694">
    <property type="entry name" value="NAD_synthase"/>
</dbReference>
<comment type="pathway">
    <text evidence="8">Cofactor biosynthesis; NAD(+) biosynthesis; NAD(+) from deamido-NAD(+) (ammonia route): step 1/1.</text>
</comment>
<dbReference type="HAMAP" id="MF_00193">
    <property type="entry name" value="NadE_ammonia_dep"/>
    <property type="match status" value="1"/>
</dbReference>
<dbReference type="PANTHER" id="PTHR23090">
    <property type="entry name" value="NH 3 /GLUTAMINE-DEPENDENT NAD + SYNTHETASE"/>
    <property type="match status" value="1"/>
</dbReference>